<dbReference type="Proteomes" id="UP000182276">
    <property type="component" value="Unassembled WGS sequence"/>
</dbReference>
<dbReference type="PANTHER" id="PTHR45138">
    <property type="entry name" value="REGULATORY COMPONENTS OF SENSORY TRANSDUCTION SYSTEM"/>
    <property type="match status" value="1"/>
</dbReference>
<dbReference type="Pfam" id="PF01627">
    <property type="entry name" value="Hpt"/>
    <property type="match status" value="1"/>
</dbReference>
<dbReference type="EMBL" id="FNHO01000001">
    <property type="protein sequence ID" value="SDL93861.1"/>
    <property type="molecule type" value="Genomic_DNA"/>
</dbReference>
<reference evidence="11" key="1">
    <citation type="submission" date="2014-03" db="EMBL/GenBank/DDBJ databases">
        <title>Complete genome of Pseudomonas balearica DSM 6083T, a sewage water isolate from an enrichment with 2-methylnaphthalene.</title>
        <authorList>
            <person name="Salva-Serra F."/>
            <person name="Jaen-Luchoro D."/>
            <person name="Busquets A."/>
            <person name="Pena A."/>
            <person name="Gomila M."/>
            <person name="Bosch R."/>
            <person name="Nogales B."/>
            <person name="Garcia-Valdes E."/>
            <person name="Lalucat J."/>
            <person name="Bennasar A."/>
        </authorList>
    </citation>
    <scope>NUCLEOTIDE SEQUENCE [LARGE SCALE GENOMIC DNA]</scope>
    <source>
        <strain evidence="11">DSM 6083</strain>
    </source>
</reference>
<reference evidence="9 11" key="3">
    <citation type="journal article" name="Genome Announc.">
        <title>Complete Genome Sequence of Pseudomonas balearica DSM 6083T.</title>
        <authorList>
            <person name="Bennasar-Figueras A."/>
            <person name="Salva-Serra F."/>
            <person name="Jaen-Luchoro D."/>
            <person name="Segui C."/>
            <person name="Aliaga F."/>
            <person name="Busquets A."/>
            <person name="Gomila M."/>
            <person name="Moore E.R."/>
            <person name="Lalucat J."/>
        </authorList>
    </citation>
    <scope>NUCLEOTIDE SEQUENCE [LARGE SCALE GENOMIC DNA]</scope>
    <source>
        <strain evidence="11">DSM 6083</strain>
        <strain evidence="9">DSM6083</strain>
    </source>
</reference>
<dbReference type="CDD" id="cd00156">
    <property type="entry name" value="REC"/>
    <property type="match status" value="1"/>
</dbReference>
<comment type="cofactor">
    <cofactor evidence="1">
        <name>Mg(2+)</name>
        <dbReference type="ChEBI" id="CHEBI:18420"/>
    </cofactor>
</comment>
<feature type="domain" description="Response regulatory" evidence="7">
    <location>
        <begin position="258"/>
        <end position="374"/>
    </location>
</feature>
<keyword evidence="12" id="KW-1185">Reference proteome</keyword>
<evidence type="ECO:0000259" key="8">
    <source>
        <dbReference type="PROSITE" id="PS50887"/>
    </source>
</evidence>
<dbReference type="FunFam" id="3.30.70.270:FF:000001">
    <property type="entry name" value="Diguanylate cyclase domain protein"/>
    <property type="match status" value="1"/>
</dbReference>
<dbReference type="InterPro" id="IPR036641">
    <property type="entry name" value="HPT_dom_sf"/>
</dbReference>
<dbReference type="SUPFAM" id="SSF47226">
    <property type="entry name" value="Histidine-containing phosphotransfer domain, HPT domain"/>
    <property type="match status" value="1"/>
</dbReference>
<evidence type="ECO:0000313" key="10">
    <source>
        <dbReference type="EMBL" id="SDL93861.1"/>
    </source>
</evidence>
<feature type="domain" description="Response regulatory" evidence="7">
    <location>
        <begin position="136"/>
        <end position="249"/>
    </location>
</feature>
<dbReference type="PROSITE" id="PS50110">
    <property type="entry name" value="RESPONSE_REGULATORY"/>
    <property type="match status" value="2"/>
</dbReference>
<dbReference type="InterPro" id="IPR008207">
    <property type="entry name" value="Sig_transdc_His_kin_Hpt_dom"/>
</dbReference>
<name>A0A8D3XXY1_9GAMM</name>
<evidence type="ECO:0000256" key="6">
    <source>
        <dbReference type="PROSITE-ProRule" id="PRU00169"/>
    </source>
</evidence>
<evidence type="ECO:0000256" key="2">
    <source>
        <dbReference type="ARBA" id="ARBA00004533"/>
    </source>
</evidence>
<evidence type="ECO:0000256" key="5">
    <source>
        <dbReference type="ARBA" id="ARBA00034247"/>
    </source>
</evidence>
<comment type="subcellular location">
    <subcellularLocation>
        <location evidence="2">Cell inner membrane</location>
    </subcellularLocation>
</comment>
<dbReference type="InterPro" id="IPR050469">
    <property type="entry name" value="Diguanylate_Cyclase"/>
</dbReference>
<dbReference type="SMART" id="SM00448">
    <property type="entry name" value="REC"/>
    <property type="match status" value="1"/>
</dbReference>
<dbReference type="NCBIfam" id="TIGR00254">
    <property type="entry name" value="GGDEF"/>
    <property type="match status" value="1"/>
</dbReference>
<evidence type="ECO:0000259" key="7">
    <source>
        <dbReference type="PROSITE" id="PS50110"/>
    </source>
</evidence>
<comment type="caution">
    <text evidence="6">Lacks conserved residue(s) required for the propagation of feature annotation.</text>
</comment>
<feature type="modified residue" description="4-aspartylphosphate" evidence="6">
    <location>
        <position position="307"/>
    </location>
</feature>
<dbReference type="InterPro" id="IPR000160">
    <property type="entry name" value="GGDEF_dom"/>
</dbReference>
<dbReference type="InterPro" id="IPR011006">
    <property type="entry name" value="CheY-like_superfamily"/>
</dbReference>
<proteinExistence type="predicted"/>
<sequence>MGEQARLLLQQQLQAQREQYAAHLESELPELAALASRLQQPGALESRRQQVQNLRDRLHRMAGAAGTFGFTQVGNRARALEQRIDRWLDSQKPSGQALAALASSIGQFAGEAFVIDSELALPLHPETDEELSSGCRIYLLDSLALAAQATAQALRNFGYEVLLCQDRPALRQAIARQAPDALVVSVRDDADLAEVAALQQGLEAPIPLLVIHERFDFASQLAAVRAGAQGYFARPLNITQLETGLERCLNRPQHEPYRVMIVDDDAVLAEHYSLVLQDSQMQVRLTSAPEQVLDMMQAFNPEVLLLDVNMPGCSGPELAQMIRLHDEWLRVPIIYLSAETDIARQMAALLKAGDDFITKPISDSQLIASVFSHAQRARALSNALARDSLTGLLKHADIKEQLALEAYRASRANKPTSVVMLDLDHFKAINDTHGHAAGDSVIRALANLLRQRLRRIDSLGRYGGEEFVVVLPECPAAEAARIFDEIRERFAELTFNGSGDRPFRVTFSAGICETEGDAAASALLERADQALYRAKHDGRNRVRIAAAQASASR</sequence>
<evidence type="ECO:0000313" key="12">
    <source>
        <dbReference type="Proteomes" id="UP000182276"/>
    </source>
</evidence>
<dbReference type="SMART" id="SM00267">
    <property type="entry name" value="GGDEF"/>
    <property type="match status" value="1"/>
</dbReference>
<dbReference type="GO" id="GO:0005886">
    <property type="term" value="C:plasma membrane"/>
    <property type="evidence" value="ECO:0007669"/>
    <property type="project" value="UniProtKB-SubCell"/>
</dbReference>
<dbReference type="Pfam" id="PF00072">
    <property type="entry name" value="Response_reg"/>
    <property type="match status" value="1"/>
</dbReference>
<evidence type="ECO:0000313" key="9">
    <source>
        <dbReference type="EMBL" id="AJE13669.1"/>
    </source>
</evidence>
<keyword evidence="4" id="KW-0902">Two-component regulatory system</keyword>
<dbReference type="SUPFAM" id="SSF52172">
    <property type="entry name" value="CheY-like"/>
    <property type="match status" value="2"/>
</dbReference>
<accession>A0A8D3XXY1</accession>
<dbReference type="Proteomes" id="UP000031271">
    <property type="component" value="Chromosome"/>
</dbReference>
<gene>
    <name evidence="9" type="ORF">CL52_00910</name>
    <name evidence="10" type="ORF">SAMN05660875_101187</name>
</gene>
<dbReference type="KEGG" id="pbm:CL52_00910"/>
<dbReference type="InterPro" id="IPR001789">
    <property type="entry name" value="Sig_transdc_resp-reg_receiver"/>
</dbReference>
<dbReference type="GO" id="GO:0004672">
    <property type="term" value="F:protein kinase activity"/>
    <property type="evidence" value="ECO:0007669"/>
    <property type="project" value="UniProtKB-ARBA"/>
</dbReference>
<keyword evidence="6" id="KW-0597">Phosphoprotein</keyword>
<dbReference type="GeneID" id="77258488"/>
<dbReference type="EMBL" id="CP007511">
    <property type="protein sequence ID" value="AJE13669.1"/>
    <property type="molecule type" value="Genomic_DNA"/>
</dbReference>
<dbReference type="AlphaFoldDB" id="A0A8D3XXY1"/>
<dbReference type="InterPro" id="IPR043128">
    <property type="entry name" value="Rev_trsase/Diguanyl_cyclase"/>
</dbReference>
<dbReference type="Gene3D" id="1.20.120.160">
    <property type="entry name" value="HPT domain"/>
    <property type="match status" value="1"/>
</dbReference>
<protein>
    <recommendedName>
        <fullName evidence="3">diguanylate cyclase</fullName>
        <ecNumber evidence="3">2.7.7.65</ecNumber>
    </recommendedName>
</protein>
<evidence type="ECO:0000256" key="4">
    <source>
        <dbReference type="ARBA" id="ARBA00023012"/>
    </source>
</evidence>
<evidence type="ECO:0000256" key="3">
    <source>
        <dbReference type="ARBA" id="ARBA00012528"/>
    </source>
</evidence>
<dbReference type="EC" id="2.7.7.65" evidence="3"/>
<dbReference type="GO" id="GO:0043709">
    <property type="term" value="P:cell adhesion involved in single-species biofilm formation"/>
    <property type="evidence" value="ECO:0007669"/>
    <property type="project" value="TreeGrafter"/>
</dbReference>
<evidence type="ECO:0000313" key="11">
    <source>
        <dbReference type="Proteomes" id="UP000031271"/>
    </source>
</evidence>
<dbReference type="Pfam" id="PF00990">
    <property type="entry name" value="GGDEF"/>
    <property type="match status" value="1"/>
</dbReference>
<feature type="domain" description="GGDEF" evidence="8">
    <location>
        <begin position="414"/>
        <end position="547"/>
    </location>
</feature>
<dbReference type="GO" id="GO:0052621">
    <property type="term" value="F:diguanylate cyclase activity"/>
    <property type="evidence" value="ECO:0007669"/>
    <property type="project" value="UniProtKB-EC"/>
</dbReference>
<dbReference type="PANTHER" id="PTHR45138:SF9">
    <property type="entry name" value="DIGUANYLATE CYCLASE DGCM-RELATED"/>
    <property type="match status" value="1"/>
</dbReference>
<dbReference type="InterPro" id="IPR029787">
    <property type="entry name" value="Nucleotide_cyclase"/>
</dbReference>
<evidence type="ECO:0000256" key="1">
    <source>
        <dbReference type="ARBA" id="ARBA00001946"/>
    </source>
</evidence>
<dbReference type="CDD" id="cd01949">
    <property type="entry name" value="GGDEF"/>
    <property type="match status" value="1"/>
</dbReference>
<dbReference type="GO" id="GO:0000160">
    <property type="term" value="P:phosphorelay signal transduction system"/>
    <property type="evidence" value="ECO:0007669"/>
    <property type="project" value="UniProtKB-KW"/>
</dbReference>
<dbReference type="SUPFAM" id="SSF55073">
    <property type="entry name" value="Nucleotide cyclase"/>
    <property type="match status" value="1"/>
</dbReference>
<dbReference type="GO" id="GO:1902201">
    <property type="term" value="P:negative regulation of bacterial-type flagellum-dependent cell motility"/>
    <property type="evidence" value="ECO:0007669"/>
    <property type="project" value="TreeGrafter"/>
</dbReference>
<reference evidence="10 12" key="2">
    <citation type="submission" date="2016-10" db="EMBL/GenBank/DDBJ databases">
        <authorList>
            <person name="Varghese N."/>
            <person name="Submissions S."/>
        </authorList>
    </citation>
    <scope>NUCLEOTIDE SEQUENCE [LARGE SCALE GENOMIC DNA]</scope>
    <source>
        <strain evidence="10 12">DSM 6083</strain>
    </source>
</reference>
<dbReference type="PROSITE" id="PS50887">
    <property type="entry name" value="GGDEF"/>
    <property type="match status" value="1"/>
</dbReference>
<dbReference type="RefSeq" id="WP_043222839.1">
    <property type="nucleotide sequence ID" value="NZ_CP007511.1"/>
</dbReference>
<comment type="catalytic activity">
    <reaction evidence="5">
        <text>2 GTP = 3',3'-c-di-GMP + 2 diphosphate</text>
        <dbReference type="Rhea" id="RHEA:24898"/>
        <dbReference type="ChEBI" id="CHEBI:33019"/>
        <dbReference type="ChEBI" id="CHEBI:37565"/>
        <dbReference type="ChEBI" id="CHEBI:58805"/>
        <dbReference type="EC" id="2.7.7.65"/>
    </reaction>
</comment>
<dbReference type="Gene3D" id="3.40.50.2300">
    <property type="match status" value="2"/>
</dbReference>
<organism evidence="9 11">
    <name type="scientific">Stutzerimonas balearica DSM 6083</name>
    <dbReference type="NCBI Taxonomy" id="1123016"/>
    <lineage>
        <taxon>Bacteria</taxon>
        <taxon>Pseudomonadati</taxon>
        <taxon>Pseudomonadota</taxon>
        <taxon>Gammaproteobacteria</taxon>
        <taxon>Pseudomonadales</taxon>
        <taxon>Pseudomonadaceae</taxon>
        <taxon>Stutzerimonas</taxon>
    </lineage>
</organism>
<dbReference type="Gene3D" id="3.30.70.270">
    <property type="match status" value="1"/>
</dbReference>